<protein>
    <submittedName>
        <fullName evidence="1">Uncharacterized protein</fullName>
    </submittedName>
</protein>
<reference evidence="1" key="1">
    <citation type="submission" date="2014-11" db="EMBL/GenBank/DDBJ databases">
        <authorList>
            <person name="Amaro Gonzalez C."/>
        </authorList>
    </citation>
    <scope>NUCLEOTIDE SEQUENCE</scope>
</reference>
<proteinExistence type="predicted"/>
<accession>A0A0E9UNF2</accession>
<dbReference type="AlphaFoldDB" id="A0A0E9UNF2"/>
<sequence>MALSKALNLVVCKVQRERKILH</sequence>
<reference evidence="1" key="2">
    <citation type="journal article" date="2015" name="Fish Shellfish Immunol.">
        <title>Early steps in the European eel (Anguilla anguilla)-Vibrio vulnificus interaction in the gills: Role of the RtxA13 toxin.</title>
        <authorList>
            <person name="Callol A."/>
            <person name="Pajuelo D."/>
            <person name="Ebbesson L."/>
            <person name="Teles M."/>
            <person name="MacKenzie S."/>
            <person name="Amaro C."/>
        </authorList>
    </citation>
    <scope>NUCLEOTIDE SEQUENCE</scope>
</reference>
<organism evidence="1">
    <name type="scientific">Anguilla anguilla</name>
    <name type="common">European freshwater eel</name>
    <name type="synonym">Muraena anguilla</name>
    <dbReference type="NCBI Taxonomy" id="7936"/>
    <lineage>
        <taxon>Eukaryota</taxon>
        <taxon>Metazoa</taxon>
        <taxon>Chordata</taxon>
        <taxon>Craniata</taxon>
        <taxon>Vertebrata</taxon>
        <taxon>Euteleostomi</taxon>
        <taxon>Actinopterygii</taxon>
        <taxon>Neopterygii</taxon>
        <taxon>Teleostei</taxon>
        <taxon>Anguilliformes</taxon>
        <taxon>Anguillidae</taxon>
        <taxon>Anguilla</taxon>
    </lineage>
</organism>
<evidence type="ECO:0000313" key="1">
    <source>
        <dbReference type="EMBL" id="JAH67317.1"/>
    </source>
</evidence>
<dbReference type="EMBL" id="GBXM01041260">
    <property type="protein sequence ID" value="JAH67317.1"/>
    <property type="molecule type" value="Transcribed_RNA"/>
</dbReference>
<name>A0A0E9UNF2_ANGAN</name>